<sequence length="775" mass="87063">MKIIFKIAKNEFRFLFYSPIAWFVMIVFLVQCAIFYTPAIFGIANWQEVMIKLTPKFEGFGNSLTASVFLKSGIFLNVVRNLYLFVPILTMGLISREVNTGAIALLYSSPVRLRNIILGKYLGIMLYNLLLVGIVALFMVSGFFSIRHADYGIFFSAALGFYLLVCAYSAIGLLMSSLSAYQVVSAICTFAIIFTLSYIGSLWQRYDLVRDLTYFLSLQNRTGKMLTGLITTKDVIYFMVITGMFVCFTWLKLQNDRRTSPWYVKTGRYLVVMAAALLIGYISSRPSLTGYWDVTATDINTIHPRTQRALQQLGDSTLEVTLYANLLGAGIDRGMPEMRNEDYLASLWERYLRFRPDIRFRYVYYYDNDSIVDNRSLYQQYPGKTLKEIAAENADARDISITAFKTPEEMRQQIDLRPEGYRLVMQLKYKGKSVFLRTFDDPIFWPDETNVNAALQKLLQPALPKVTAVTGDLERSVYKIGEREYAFHSAYKGGRGTLVNTGFEVDTVNLATSNIPVDVTTLLLADPKTALSPEVSDKLKTYISNGGNMFIMSEPGKQALLRPLLSQAGVQLSEGQLVRPTYNETPDKVISYLLPACRHLSEGLDSMMGQDPDDTLKVLMPGTTTLSADSSSVFTITPLVSTLPGQTWLKAGALVTDSTLPPFNYQEGDRKSSTYATVLQLSRQVHGKEQRIIVCGDADFASNVRLATNVVLVMPAYSWLAYNRSPIYTPRPHPKDDIMAIGTSGAEAQQIAYLWVLPGLLLLSSTILLIRRKRK</sequence>
<organism evidence="3 4">
    <name type="scientific">Chitinophaga polysaccharea</name>
    <dbReference type="NCBI Taxonomy" id="1293035"/>
    <lineage>
        <taxon>Bacteria</taxon>
        <taxon>Pseudomonadati</taxon>
        <taxon>Bacteroidota</taxon>
        <taxon>Chitinophagia</taxon>
        <taxon>Chitinophagales</taxon>
        <taxon>Chitinophagaceae</taxon>
        <taxon>Chitinophaga</taxon>
    </lineage>
</organism>
<protein>
    <submittedName>
        <fullName evidence="3">ABC-2 type transport system permease protein</fullName>
    </submittedName>
</protein>
<keyword evidence="4" id="KW-1185">Reference proteome</keyword>
<proteinExistence type="predicted"/>
<dbReference type="Proteomes" id="UP000320811">
    <property type="component" value="Unassembled WGS sequence"/>
</dbReference>
<feature type="transmembrane region" description="Helical" evidence="1">
    <location>
        <begin position="183"/>
        <end position="203"/>
    </location>
</feature>
<dbReference type="RefSeq" id="WP_145667604.1">
    <property type="nucleotide sequence ID" value="NZ_VIWO01000002.1"/>
</dbReference>
<feature type="transmembrane region" description="Helical" evidence="1">
    <location>
        <begin position="266"/>
        <end position="283"/>
    </location>
</feature>
<keyword evidence="1" id="KW-0812">Transmembrane</keyword>
<evidence type="ECO:0000313" key="4">
    <source>
        <dbReference type="Proteomes" id="UP000320811"/>
    </source>
</evidence>
<feature type="transmembrane region" description="Helical" evidence="1">
    <location>
        <begin position="235"/>
        <end position="254"/>
    </location>
</feature>
<dbReference type="GO" id="GO:0140359">
    <property type="term" value="F:ABC-type transporter activity"/>
    <property type="evidence" value="ECO:0007669"/>
    <property type="project" value="InterPro"/>
</dbReference>
<evidence type="ECO:0000256" key="1">
    <source>
        <dbReference type="SAM" id="Phobius"/>
    </source>
</evidence>
<dbReference type="OrthoDB" id="615609at2"/>
<dbReference type="EMBL" id="VIWO01000002">
    <property type="protein sequence ID" value="TWF42938.1"/>
    <property type="molecule type" value="Genomic_DNA"/>
</dbReference>
<dbReference type="AlphaFoldDB" id="A0A561PXX6"/>
<feature type="transmembrane region" description="Helical" evidence="1">
    <location>
        <begin position="20"/>
        <end position="44"/>
    </location>
</feature>
<feature type="transmembrane region" description="Helical" evidence="1">
    <location>
        <begin position="121"/>
        <end position="146"/>
    </location>
</feature>
<feature type="transmembrane region" description="Helical" evidence="1">
    <location>
        <begin position="752"/>
        <end position="770"/>
    </location>
</feature>
<feature type="transmembrane region" description="Helical" evidence="1">
    <location>
        <begin position="152"/>
        <end position="171"/>
    </location>
</feature>
<evidence type="ECO:0000259" key="2">
    <source>
        <dbReference type="Pfam" id="PF09822"/>
    </source>
</evidence>
<feature type="domain" description="ABC-type uncharacterised transport system" evidence="2">
    <location>
        <begin position="469"/>
        <end position="703"/>
    </location>
</feature>
<gene>
    <name evidence="3" type="ORF">FHW36_102700</name>
</gene>
<evidence type="ECO:0000313" key="3">
    <source>
        <dbReference type="EMBL" id="TWF42938.1"/>
    </source>
</evidence>
<name>A0A561PXX6_9BACT</name>
<dbReference type="Pfam" id="PF09822">
    <property type="entry name" value="ABC_transp_aux"/>
    <property type="match status" value="1"/>
</dbReference>
<keyword evidence="1" id="KW-1133">Transmembrane helix</keyword>
<dbReference type="PANTHER" id="PTHR43471">
    <property type="entry name" value="ABC TRANSPORTER PERMEASE"/>
    <property type="match status" value="1"/>
</dbReference>
<dbReference type="GO" id="GO:0005886">
    <property type="term" value="C:plasma membrane"/>
    <property type="evidence" value="ECO:0007669"/>
    <property type="project" value="UniProtKB-SubCell"/>
</dbReference>
<keyword evidence="1" id="KW-0472">Membrane</keyword>
<comment type="caution">
    <text evidence="3">The sequence shown here is derived from an EMBL/GenBank/DDBJ whole genome shotgun (WGS) entry which is preliminary data.</text>
</comment>
<feature type="transmembrane region" description="Helical" evidence="1">
    <location>
        <begin position="64"/>
        <end position="86"/>
    </location>
</feature>
<accession>A0A561PXX6</accession>
<dbReference type="Pfam" id="PF12679">
    <property type="entry name" value="ABC2_membrane_2"/>
    <property type="match status" value="1"/>
</dbReference>
<dbReference type="InterPro" id="IPR019196">
    <property type="entry name" value="ABC_transp_unknown"/>
</dbReference>
<reference evidence="3 4" key="1">
    <citation type="submission" date="2019-06" db="EMBL/GenBank/DDBJ databases">
        <title>Sorghum-associated microbial communities from plants grown in Nebraska, USA.</title>
        <authorList>
            <person name="Schachtman D."/>
        </authorList>
    </citation>
    <scope>NUCLEOTIDE SEQUENCE [LARGE SCALE GENOMIC DNA]</scope>
    <source>
        <strain evidence="3 4">1209</strain>
    </source>
</reference>